<accession>A0A8H6CQC7</accession>
<reference evidence="2 3" key="1">
    <citation type="journal article" date="2020" name="Genomics">
        <title>Complete, high-quality genomes from long-read metagenomic sequencing of two wolf lichen thalli reveals enigmatic genome architecture.</title>
        <authorList>
            <person name="McKenzie S.K."/>
            <person name="Walston R.F."/>
            <person name="Allen J.L."/>
        </authorList>
    </citation>
    <scope>NUCLEOTIDE SEQUENCE [LARGE SCALE GENOMIC DNA]</scope>
    <source>
        <strain evidence="2">WasteWater1</strain>
    </source>
</reference>
<dbReference type="RefSeq" id="XP_037155704.1">
    <property type="nucleotide sequence ID" value="XM_037299703.1"/>
</dbReference>
<feature type="region of interest" description="Disordered" evidence="1">
    <location>
        <begin position="535"/>
        <end position="562"/>
    </location>
</feature>
<dbReference type="AlphaFoldDB" id="A0A8H6CQC7"/>
<dbReference type="GeneID" id="59337235"/>
<feature type="compositionally biased region" description="Low complexity" evidence="1">
    <location>
        <begin position="290"/>
        <end position="309"/>
    </location>
</feature>
<feature type="region of interest" description="Disordered" evidence="1">
    <location>
        <begin position="51"/>
        <end position="71"/>
    </location>
</feature>
<organism evidence="2 3">
    <name type="scientific">Letharia lupina</name>
    <dbReference type="NCBI Taxonomy" id="560253"/>
    <lineage>
        <taxon>Eukaryota</taxon>
        <taxon>Fungi</taxon>
        <taxon>Dikarya</taxon>
        <taxon>Ascomycota</taxon>
        <taxon>Pezizomycotina</taxon>
        <taxon>Lecanoromycetes</taxon>
        <taxon>OSLEUM clade</taxon>
        <taxon>Lecanoromycetidae</taxon>
        <taxon>Lecanorales</taxon>
        <taxon>Lecanorineae</taxon>
        <taxon>Parmeliaceae</taxon>
        <taxon>Letharia</taxon>
    </lineage>
</organism>
<evidence type="ECO:0000313" key="2">
    <source>
        <dbReference type="EMBL" id="KAF6227396.1"/>
    </source>
</evidence>
<dbReference type="Proteomes" id="UP000593566">
    <property type="component" value="Unassembled WGS sequence"/>
</dbReference>
<feature type="region of interest" description="Disordered" evidence="1">
    <location>
        <begin position="253"/>
        <end position="309"/>
    </location>
</feature>
<comment type="caution">
    <text evidence="2">The sequence shown here is derived from an EMBL/GenBank/DDBJ whole genome shotgun (WGS) entry which is preliminary data.</text>
</comment>
<sequence>MFLPIRKERLIAGKTTLLPGGPPAIISHHTFSLGPSGSSVAVDGTLTALSQQTPTKTPAPGSTKSAGSPSTTVTLSTYTVDGIPLTGNPTSLVSGSNTLTPGAAPVTISSHILSIPISASEGQISVDGTLTTLPTQRPASSRTQSVLLTSLYEILGVTSTDTVPPPNLSTQLVTSTWTSNTWLTTTVGGQETIVPVLVGCAHCGGTGGGVIVWNYPPLPGVTFQFPKLPNGDIVDPFHLPCIPVPFISSCASPPVDDPPVDGAAGGPDPNPESPDPRTPSLASSPDPRTLSLASSPGSRTSSLASSSTMSSTTSRQLCSALCSACANNDPPSSYPSPAKFKKRVVSLPQKISSRYQSASKLKKRVLSLPSDAPWNGNLDSFLYDQISIAEDAHNDVPLRIQGVKGISSSLAIPLRALPLSMVLQGMYGCTSVIVISKGLVWGSHLWESEGFLSGEDNFKASIINVLGSGDGTPEMPGLSQFTAVGGRLSRATNPQVFIVTPGFVSGSGAMFHPQRVGEITDKLKEILGQNVPLEPILYDPVDKPPEPDSDDGSHEDDEWTPDGRFLFQYDPNQMQCNGVQTAMWRLWIEGELLKQGSWDATNEQLVPRQKRRDLESAGAAVCSASSTSPASPPPSTFAIYLALKSLEKEVIQPNGLPIESYVELYDEAWEITGDSEPDYCDTPTRSTVISGAIPIINNPYPTTTITSLQPSGTSGPTCNWIPSPSDDAGYLSCNSNPTRVACLSPDAPETTCGNGDSWVLPAVRCIWQGD</sequence>
<protein>
    <submittedName>
        <fullName evidence="2">Uncharacterized protein</fullName>
    </submittedName>
</protein>
<keyword evidence="3" id="KW-1185">Reference proteome</keyword>
<evidence type="ECO:0000313" key="3">
    <source>
        <dbReference type="Proteomes" id="UP000593566"/>
    </source>
</evidence>
<dbReference type="EMBL" id="JACCJB010000005">
    <property type="protein sequence ID" value="KAF6227396.1"/>
    <property type="molecule type" value="Genomic_DNA"/>
</dbReference>
<feature type="compositionally biased region" description="Acidic residues" evidence="1">
    <location>
        <begin position="547"/>
        <end position="560"/>
    </location>
</feature>
<proteinExistence type="predicted"/>
<gene>
    <name evidence="2" type="ORF">HO133_008840</name>
</gene>
<evidence type="ECO:0000256" key="1">
    <source>
        <dbReference type="SAM" id="MobiDB-lite"/>
    </source>
</evidence>
<feature type="compositionally biased region" description="Pro residues" evidence="1">
    <location>
        <begin position="268"/>
        <end position="277"/>
    </location>
</feature>
<name>A0A8H6CQC7_9LECA</name>